<evidence type="ECO:0000256" key="3">
    <source>
        <dbReference type="ARBA" id="ARBA00010617"/>
    </source>
</evidence>
<keyword evidence="9" id="KW-0560">Oxidoreductase</keyword>
<evidence type="ECO:0000256" key="9">
    <source>
        <dbReference type="ARBA" id="ARBA00023002"/>
    </source>
</evidence>
<dbReference type="Pfam" id="PF13641">
    <property type="entry name" value="Glyco_tranf_2_3"/>
    <property type="match status" value="1"/>
</dbReference>
<dbReference type="InterPro" id="IPR050321">
    <property type="entry name" value="Glycosyltr_2/OpgH_subfam"/>
</dbReference>
<keyword evidence="15" id="KW-1185">Reference proteome</keyword>
<evidence type="ECO:0000256" key="6">
    <source>
        <dbReference type="ARBA" id="ARBA00022692"/>
    </source>
</evidence>
<dbReference type="InterPro" id="IPR001128">
    <property type="entry name" value="Cyt_P450"/>
</dbReference>
<name>A0A1V6P974_PENDC</name>
<dbReference type="PROSITE" id="PS00086">
    <property type="entry name" value="CYTOCHROME_P450"/>
    <property type="match status" value="1"/>
</dbReference>
<evidence type="ECO:0000256" key="1">
    <source>
        <dbReference type="ARBA" id="ARBA00001971"/>
    </source>
</evidence>
<evidence type="ECO:0000256" key="5">
    <source>
        <dbReference type="ARBA" id="ARBA00022679"/>
    </source>
</evidence>
<feature type="binding site" description="axial binding residue" evidence="12">
    <location>
        <position position="251"/>
    </location>
    <ligand>
        <name>heme</name>
        <dbReference type="ChEBI" id="CHEBI:30413"/>
    </ligand>
    <ligandPart>
        <name>Fe</name>
        <dbReference type="ChEBI" id="CHEBI:18248"/>
    </ligandPart>
</feature>
<keyword evidence="6 13" id="KW-0812">Transmembrane</keyword>
<dbReference type="SUPFAM" id="SSF48264">
    <property type="entry name" value="Cytochrome P450"/>
    <property type="match status" value="1"/>
</dbReference>
<evidence type="ECO:0000256" key="11">
    <source>
        <dbReference type="ARBA" id="ARBA00023136"/>
    </source>
</evidence>
<comment type="similarity">
    <text evidence="3">Belongs to the cytochrome P450 family.</text>
</comment>
<keyword evidence="7 12" id="KW-0479">Metal-binding</keyword>
<dbReference type="EMBL" id="MDYL01000014">
    <property type="protein sequence ID" value="OQD73544.1"/>
    <property type="molecule type" value="Genomic_DNA"/>
</dbReference>
<dbReference type="Pfam" id="PF00067">
    <property type="entry name" value="p450"/>
    <property type="match status" value="1"/>
</dbReference>
<dbReference type="Proteomes" id="UP000191522">
    <property type="component" value="Unassembled WGS sequence"/>
</dbReference>
<accession>A0A1V6P974</accession>
<dbReference type="SUPFAM" id="SSF53448">
    <property type="entry name" value="Nucleotide-diphospho-sugar transferases"/>
    <property type="match status" value="1"/>
</dbReference>
<organism evidence="14 15">
    <name type="scientific">Penicillium decumbens</name>
    <dbReference type="NCBI Taxonomy" id="69771"/>
    <lineage>
        <taxon>Eukaryota</taxon>
        <taxon>Fungi</taxon>
        <taxon>Dikarya</taxon>
        <taxon>Ascomycota</taxon>
        <taxon>Pezizomycotina</taxon>
        <taxon>Eurotiomycetes</taxon>
        <taxon>Eurotiomycetidae</taxon>
        <taxon>Eurotiales</taxon>
        <taxon>Aspergillaceae</taxon>
        <taxon>Penicillium</taxon>
    </lineage>
</organism>
<dbReference type="GO" id="GO:0005506">
    <property type="term" value="F:iron ion binding"/>
    <property type="evidence" value="ECO:0007669"/>
    <property type="project" value="InterPro"/>
</dbReference>
<dbReference type="PANTHER" id="PTHR43867:SF7">
    <property type="entry name" value="CELLULOSE SYNTHASE (EUROFUNG)"/>
    <property type="match status" value="1"/>
</dbReference>
<protein>
    <recommendedName>
        <fullName evidence="16">Glycosyltransferase 2-like domain-containing protein</fullName>
    </recommendedName>
</protein>
<evidence type="ECO:0000313" key="14">
    <source>
        <dbReference type="EMBL" id="OQD73544.1"/>
    </source>
</evidence>
<keyword evidence="4" id="KW-0328">Glycosyltransferase</keyword>
<dbReference type="AlphaFoldDB" id="A0A1V6P974"/>
<sequence>MHVATTSTFETPSNYIEEPTFNQNLFNIQKSGLMHVPLFAHLPGPLRALVVPAIQCLASRIPELKDWDEKTRRQTFRTELQEPTMKLQGRASIWKRANFASRVGQLIQQNGIFHVSHTIETIITQLALDKSQLHKLRDELATFWHERPERATSWYSLRELPYLTACINEGLRLGAGSMKRSPREYPDDEIHYQGWVIPKGTPFSMTTYYMHMDPAVFPDPDTFNPDRWLGADPNGLMYKYLLPFGKGSRACAGQKIAWMQMYFAISQLYQPGSPAIELFESDESDVRLAHGYVFPQPRLDSPDEYNQNQSIAIATREYGDPNLGRHRERLRLMNSSDNKKDLPLVDILIPCCGETLEVILDTVRGACQVDYPVDRFRVLLLDDGQSSELQNRIQHLQNSWKNLHYHCRGESNRSQQAFGKAGNLNYALFNIQEAMDLPPEFIAVLDADFIPSPHFLRATLPHLLCCPKLAIAGASQDFYNLPAGDPMIQSLDNWQRRLIPHLNQLGCCFHAHSGSVIRRSVLIEHKGFPTISFGEDVLLSNVLLGTGSQIIALPEMLQLGRCPESLEGHVAQRSRWGLGLCQMILALKYSPNNAIARDLRWGIAKQGIIILLTLANRVFMQLVVPLAFFSGQMLVPASSSAHVKVQGVLAIVSLGLTWLFEWTLTAKSGYGGPPFGDLEEIWLAHSYLTAVFKYCFFKRNSGTSLVTGSTLNPWNSEAKGRRIARLKRELWNGGAIVNMLSFGAMAASMVYVATYNQDRYVNLIFSVAWPPLLNFNAHFVHFADLWGMPITKRSFR</sequence>
<evidence type="ECO:0000256" key="8">
    <source>
        <dbReference type="ARBA" id="ARBA00022989"/>
    </source>
</evidence>
<dbReference type="GO" id="GO:0020037">
    <property type="term" value="F:heme binding"/>
    <property type="evidence" value="ECO:0007669"/>
    <property type="project" value="InterPro"/>
</dbReference>
<dbReference type="GO" id="GO:0043386">
    <property type="term" value="P:mycotoxin biosynthetic process"/>
    <property type="evidence" value="ECO:0007669"/>
    <property type="project" value="UniProtKB-ARBA"/>
</dbReference>
<feature type="transmembrane region" description="Helical" evidence="13">
    <location>
        <begin position="730"/>
        <end position="754"/>
    </location>
</feature>
<comment type="subcellular location">
    <subcellularLocation>
        <location evidence="2">Membrane</location>
        <topology evidence="2">Multi-pass membrane protein</topology>
    </subcellularLocation>
</comment>
<reference evidence="15" key="1">
    <citation type="journal article" date="2017" name="Nat. Microbiol.">
        <title>Global analysis of biosynthetic gene clusters reveals vast potential of secondary metabolite production in Penicillium species.</title>
        <authorList>
            <person name="Nielsen J.C."/>
            <person name="Grijseels S."/>
            <person name="Prigent S."/>
            <person name="Ji B."/>
            <person name="Dainat J."/>
            <person name="Nielsen K.F."/>
            <person name="Frisvad J.C."/>
            <person name="Workman M."/>
            <person name="Nielsen J."/>
        </authorList>
    </citation>
    <scope>NUCLEOTIDE SEQUENCE [LARGE SCALE GENOMIC DNA]</scope>
    <source>
        <strain evidence="15">IBT 11843</strain>
    </source>
</reference>
<evidence type="ECO:0000256" key="7">
    <source>
        <dbReference type="ARBA" id="ARBA00022723"/>
    </source>
</evidence>
<comment type="caution">
    <text evidence="14">The sequence shown here is derived from an EMBL/GenBank/DDBJ whole genome shotgun (WGS) entry which is preliminary data.</text>
</comment>
<dbReference type="GO" id="GO:0016705">
    <property type="term" value="F:oxidoreductase activity, acting on paired donors, with incorporation or reduction of molecular oxygen"/>
    <property type="evidence" value="ECO:0007669"/>
    <property type="project" value="InterPro"/>
</dbReference>
<proteinExistence type="inferred from homology"/>
<dbReference type="Gene3D" id="3.90.550.10">
    <property type="entry name" value="Spore Coat Polysaccharide Biosynthesis Protein SpsA, Chain A"/>
    <property type="match status" value="1"/>
</dbReference>
<keyword evidence="8 13" id="KW-1133">Transmembrane helix</keyword>
<dbReference type="OrthoDB" id="72851at2759"/>
<dbReference type="PRINTS" id="PR00465">
    <property type="entry name" value="EP450IV"/>
</dbReference>
<gene>
    <name evidence="14" type="ORF">PENDEC_c014G02714</name>
</gene>
<evidence type="ECO:0000256" key="10">
    <source>
        <dbReference type="ARBA" id="ARBA00023004"/>
    </source>
</evidence>
<keyword evidence="5" id="KW-0808">Transferase</keyword>
<evidence type="ECO:0000256" key="4">
    <source>
        <dbReference type="ARBA" id="ARBA00022676"/>
    </source>
</evidence>
<dbReference type="GO" id="GO:0004497">
    <property type="term" value="F:monooxygenase activity"/>
    <property type="evidence" value="ECO:0007669"/>
    <property type="project" value="InterPro"/>
</dbReference>
<dbReference type="InterPro" id="IPR002403">
    <property type="entry name" value="Cyt_P450_E_grp-IV"/>
</dbReference>
<comment type="cofactor">
    <cofactor evidence="1 12">
        <name>heme</name>
        <dbReference type="ChEBI" id="CHEBI:30413"/>
    </cofactor>
</comment>
<dbReference type="PANTHER" id="PTHR43867">
    <property type="entry name" value="CELLULOSE SYNTHASE CATALYTIC SUBUNIT A [UDP-FORMING]"/>
    <property type="match status" value="1"/>
</dbReference>
<evidence type="ECO:0008006" key="16">
    <source>
        <dbReference type="Google" id="ProtNLM"/>
    </source>
</evidence>
<evidence type="ECO:0000313" key="15">
    <source>
        <dbReference type="Proteomes" id="UP000191522"/>
    </source>
</evidence>
<dbReference type="InterPro" id="IPR029044">
    <property type="entry name" value="Nucleotide-diphossugar_trans"/>
</dbReference>
<dbReference type="InterPro" id="IPR017972">
    <property type="entry name" value="Cyt_P450_CS"/>
</dbReference>
<evidence type="ECO:0000256" key="12">
    <source>
        <dbReference type="PIRSR" id="PIRSR602403-1"/>
    </source>
</evidence>
<keyword evidence="11 13" id="KW-0472">Membrane</keyword>
<keyword evidence="12" id="KW-0349">Heme</keyword>
<dbReference type="Gene3D" id="1.10.630.10">
    <property type="entry name" value="Cytochrome P450"/>
    <property type="match status" value="1"/>
</dbReference>
<dbReference type="STRING" id="69771.A0A1V6P974"/>
<dbReference type="InterPro" id="IPR036396">
    <property type="entry name" value="Cyt_P450_sf"/>
</dbReference>
<evidence type="ECO:0000256" key="2">
    <source>
        <dbReference type="ARBA" id="ARBA00004141"/>
    </source>
</evidence>
<feature type="transmembrane region" description="Helical" evidence="13">
    <location>
        <begin position="760"/>
        <end position="786"/>
    </location>
</feature>
<dbReference type="GO" id="GO:0016757">
    <property type="term" value="F:glycosyltransferase activity"/>
    <property type="evidence" value="ECO:0007669"/>
    <property type="project" value="UniProtKB-KW"/>
</dbReference>
<keyword evidence="10 12" id="KW-0408">Iron</keyword>
<dbReference type="GO" id="GO:0016020">
    <property type="term" value="C:membrane"/>
    <property type="evidence" value="ECO:0007669"/>
    <property type="project" value="UniProtKB-SubCell"/>
</dbReference>
<evidence type="ECO:0000256" key="13">
    <source>
        <dbReference type="SAM" id="Phobius"/>
    </source>
</evidence>